<dbReference type="Proteomes" id="UP000460287">
    <property type="component" value="Unassembled WGS sequence"/>
</dbReference>
<dbReference type="GO" id="GO:0006310">
    <property type="term" value="P:DNA recombination"/>
    <property type="evidence" value="ECO:0007669"/>
    <property type="project" value="UniProtKB-KW"/>
</dbReference>
<sequence length="420" mass="49127">MLLTKKIIYKPNELELNILNSMAFSSAKLWNIGNYEKRNYKTLGFSEFPNWYDQKKRLKDNFWYKNLPSQTSQDVLNKLQKAWKSFFELNKSKGIKNPKPPRFKGKKDLFNFTYLNNGFKKVSDDTIKFSISKQQKEYLKDKYDFDSKYLSLKIKYFSTIKGNIKTIEFKPLKNKKYQINVVYEIEDVALKDDNGNYLSIDIGISNLFTCYDNKGKSFIASGSKYLEISHYFNKKISHLQEIANKQQIASGKKYVTTTKRINNLYKKKQLQLNHYYHCVTKEVVKYCVTNNINKVVIGDIKGIRDNAKLGSINNQKLHFLPYDRLYDLLAYKLLREGIELIKIKESYSSQVSPFSPEVSKTYATKSKRKKRGLYIDKMTLFNADSVGAFNILRLYEQQENKGIKVPLKGLSNPYKIKVAV</sequence>
<dbReference type="GO" id="GO:0032196">
    <property type="term" value="P:transposition"/>
    <property type="evidence" value="ECO:0007669"/>
    <property type="project" value="UniProtKB-KW"/>
</dbReference>
<dbReference type="EMBL" id="VULX01000004">
    <property type="protein sequence ID" value="MSR90767.1"/>
    <property type="molecule type" value="Genomic_DNA"/>
</dbReference>
<dbReference type="AlphaFoldDB" id="A0A7X2T0M8"/>
<comment type="caution">
    <text evidence="6">The sequence shown here is derived from an EMBL/GenBank/DDBJ whole genome shotgun (WGS) entry which is preliminary data.</text>
</comment>
<keyword evidence="7" id="KW-1185">Reference proteome</keyword>
<dbReference type="NCBIfam" id="TIGR01766">
    <property type="entry name" value="IS200/IS605 family accessory protein TnpB-like domain"/>
    <property type="match status" value="1"/>
</dbReference>
<dbReference type="GO" id="GO:0003677">
    <property type="term" value="F:DNA binding"/>
    <property type="evidence" value="ECO:0007669"/>
    <property type="project" value="UniProtKB-KW"/>
</dbReference>
<protein>
    <submittedName>
        <fullName evidence="6">IS200/IS605 family element transposase accessory protein TnpB</fullName>
    </submittedName>
</protein>
<accession>A0A7X2T0M8</accession>
<feature type="domain" description="Probable transposase IS891/IS1136/IS1341" evidence="5">
    <location>
        <begin position="181"/>
        <end position="303"/>
    </location>
</feature>
<evidence type="ECO:0000256" key="4">
    <source>
        <dbReference type="ARBA" id="ARBA00023172"/>
    </source>
</evidence>
<organism evidence="6 7">
    <name type="scientific">Inconstantimicrobium porci</name>
    <dbReference type="NCBI Taxonomy" id="2652291"/>
    <lineage>
        <taxon>Bacteria</taxon>
        <taxon>Bacillati</taxon>
        <taxon>Bacillota</taxon>
        <taxon>Clostridia</taxon>
        <taxon>Eubacteriales</taxon>
        <taxon>Clostridiaceae</taxon>
        <taxon>Inconstantimicrobium</taxon>
    </lineage>
</organism>
<proteinExistence type="inferred from homology"/>
<comment type="similarity">
    <text evidence="1">In the C-terminal section; belongs to the transposase 35 family.</text>
</comment>
<evidence type="ECO:0000256" key="1">
    <source>
        <dbReference type="ARBA" id="ARBA00008761"/>
    </source>
</evidence>
<reference evidence="6 7" key="1">
    <citation type="submission" date="2019-08" db="EMBL/GenBank/DDBJ databases">
        <title>In-depth cultivation of the pig gut microbiome towards novel bacterial diversity and tailored functional studies.</title>
        <authorList>
            <person name="Wylensek D."/>
            <person name="Hitch T.C.A."/>
            <person name="Clavel T."/>
        </authorList>
    </citation>
    <scope>NUCLEOTIDE SEQUENCE [LARGE SCALE GENOMIC DNA]</scope>
    <source>
        <strain evidence="6 7">WCA-383-APC-5B</strain>
    </source>
</reference>
<evidence type="ECO:0000313" key="6">
    <source>
        <dbReference type="EMBL" id="MSR90767.1"/>
    </source>
</evidence>
<keyword evidence="4" id="KW-0233">DNA recombination</keyword>
<dbReference type="NCBIfam" id="NF040570">
    <property type="entry name" value="guided_TnpB"/>
    <property type="match status" value="1"/>
</dbReference>
<keyword evidence="2" id="KW-0815">Transposition</keyword>
<evidence type="ECO:0000256" key="3">
    <source>
        <dbReference type="ARBA" id="ARBA00023125"/>
    </source>
</evidence>
<dbReference type="RefSeq" id="WP_154530647.1">
    <property type="nucleotide sequence ID" value="NZ_VULX01000004.1"/>
</dbReference>
<gene>
    <name evidence="6" type="ORF">FYJ33_04855</name>
</gene>
<name>A0A7X2T0M8_9CLOT</name>
<evidence type="ECO:0000256" key="2">
    <source>
        <dbReference type="ARBA" id="ARBA00022578"/>
    </source>
</evidence>
<dbReference type="InterPro" id="IPR010095">
    <property type="entry name" value="Cas12f1-like_TNB"/>
</dbReference>
<evidence type="ECO:0000313" key="7">
    <source>
        <dbReference type="Proteomes" id="UP000460287"/>
    </source>
</evidence>
<dbReference type="Pfam" id="PF01385">
    <property type="entry name" value="OrfB_IS605"/>
    <property type="match status" value="1"/>
</dbReference>
<dbReference type="InterPro" id="IPR001959">
    <property type="entry name" value="Transposase"/>
</dbReference>
<keyword evidence="3" id="KW-0238">DNA-binding</keyword>
<evidence type="ECO:0000259" key="5">
    <source>
        <dbReference type="Pfam" id="PF01385"/>
    </source>
</evidence>